<dbReference type="EMBL" id="RPFW01000001">
    <property type="protein sequence ID" value="TVZ06308.1"/>
    <property type="molecule type" value="Genomic_DNA"/>
</dbReference>
<dbReference type="RefSeq" id="WP_145851063.1">
    <property type="nucleotide sequence ID" value="NZ_RPFW01000001.1"/>
</dbReference>
<dbReference type="OrthoDB" id="4761890at2"/>
<comment type="caution">
    <text evidence="1">The sequence shown here is derived from an EMBL/GenBank/DDBJ whole genome shotgun (WGS) entry which is preliminary data.</text>
</comment>
<gene>
    <name evidence="1" type="ORF">EAS64_02430</name>
</gene>
<evidence type="ECO:0000313" key="2">
    <source>
        <dbReference type="Proteomes" id="UP000460272"/>
    </source>
</evidence>
<dbReference type="AlphaFoldDB" id="A0A6P2C4Y5"/>
<keyword evidence="2" id="KW-1185">Reference proteome</keyword>
<dbReference type="Proteomes" id="UP000460272">
    <property type="component" value="Unassembled WGS sequence"/>
</dbReference>
<sequence>MSEILALAGPMGFVASEKSLCSELDVAAAHCAAAGLTLAVSSADAIAQCALLRAARPGLALVADTRHWARHYANGGEPSQVSGQLIDLDTWAELALAASGAAAVLAPAGFIRLGDTAALGAVLAELGQSSHPGLVGLVATDADTLTPKHLPGFTEALRRGPRRPLAFLFAHKSKPLARYPRLRGLRELLSHFPGSHIHGVDALAGTDAIAHGAGWVGIGASSSRRWPQRPADNEGGPLAAGYLPGTFLRELLEMRSPLVYADWYANSPSPACGKCPRRLESYRPVPADKALIIAHNMHGIDDFARELAAQPSAGRAAWLNGERVAALLRHTQLTAAAGLVAADLTLRYLCELDDPQMRETTPAGGWR</sequence>
<evidence type="ECO:0000313" key="1">
    <source>
        <dbReference type="EMBL" id="TVZ06308.1"/>
    </source>
</evidence>
<reference evidence="1 2" key="1">
    <citation type="submission" date="2018-11" db="EMBL/GenBank/DDBJ databases">
        <title>Trebonia kvetii gen.nov., sp.nov., a novel acidophilic actinobacterium, and proposal of the new actinobacterial family Treboniaceae fam. nov.</title>
        <authorList>
            <person name="Rapoport D."/>
            <person name="Sagova-Mareckova M."/>
            <person name="Sedlacek I."/>
            <person name="Provaznik J."/>
            <person name="Kralova S."/>
            <person name="Pavlinic D."/>
            <person name="Benes V."/>
            <person name="Kopecky J."/>
        </authorList>
    </citation>
    <scope>NUCLEOTIDE SEQUENCE [LARGE SCALE GENOMIC DNA]</scope>
    <source>
        <strain evidence="1 2">15Tr583</strain>
    </source>
</reference>
<evidence type="ECO:0008006" key="3">
    <source>
        <dbReference type="Google" id="ProtNLM"/>
    </source>
</evidence>
<name>A0A6P2C4Y5_9ACTN</name>
<organism evidence="1 2">
    <name type="scientific">Trebonia kvetii</name>
    <dbReference type="NCBI Taxonomy" id="2480626"/>
    <lineage>
        <taxon>Bacteria</taxon>
        <taxon>Bacillati</taxon>
        <taxon>Actinomycetota</taxon>
        <taxon>Actinomycetes</taxon>
        <taxon>Streptosporangiales</taxon>
        <taxon>Treboniaceae</taxon>
        <taxon>Trebonia</taxon>
    </lineage>
</organism>
<accession>A0A6P2C4Y5</accession>
<proteinExistence type="predicted"/>
<protein>
    <recommendedName>
        <fullName evidence="3">tRNA-guanine(15) transglycosylase-like domain-containing protein</fullName>
    </recommendedName>
</protein>